<dbReference type="InterPro" id="IPR050833">
    <property type="entry name" value="Poly_Biosynth_Transport"/>
</dbReference>
<dbReference type="Proteomes" id="UP000325743">
    <property type="component" value="Chromosome 1"/>
</dbReference>
<feature type="transmembrane region" description="Helical" evidence="6">
    <location>
        <begin position="401"/>
        <end position="419"/>
    </location>
</feature>
<evidence type="ECO:0000256" key="4">
    <source>
        <dbReference type="ARBA" id="ARBA00022989"/>
    </source>
</evidence>
<evidence type="ECO:0000256" key="6">
    <source>
        <dbReference type="SAM" id="Phobius"/>
    </source>
</evidence>
<feature type="transmembrane region" description="Helical" evidence="6">
    <location>
        <begin position="124"/>
        <end position="145"/>
    </location>
</feature>
<keyword evidence="4 6" id="KW-1133">Transmembrane helix</keyword>
<name>A0A5P3VFB0_9BURK</name>
<reference evidence="7 8" key="1">
    <citation type="submission" date="2018-09" db="EMBL/GenBank/DDBJ databases">
        <title>Complete genome sequence of Cupriavidus oxalaticus T2, a bacterium capable of phenol tolerance and degradation.</title>
        <authorList>
            <person name="Yan J."/>
        </authorList>
    </citation>
    <scope>NUCLEOTIDE SEQUENCE [LARGE SCALE GENOMIC DNA]</scope>
    <source>
        <strain evidence="7 8">T2</strain>
    </source>
</reference>
<dbReference type="EMBL" id="CP032518">
    <property type="protein sequence ID" value="QEZ44073.1"/>
    <property type="molecule type" value="Genomic_DNA"/>
</dbReference>
<feature type="transmembrane region" description="Helical" evidence="6">
    <location>
        <begin position="157"/>
        <end position="174"/>
    </location>
</feature>
<protein>
    <submittedName>
        <fullName evidence="7">Flippase</fullName>
    </submittedName>
</protein>
<dbReference type="GO" id="GO:0005886">
    <property type="term" value="C:plasma membrane"/>
    <property type="evidence" value="ECO:0007669"/>
    <property type="project" value="UniProtKB-SubCell"/>
</dbReference>
<dbReference type="PANTHER" id="PTHR30250">
    <property type="entry name" value="PST FAMILY PREDICTED COLANIC ACID TRANSPORTER"/>
    <property type="match status" value="1"/>
</dbReference>
<dbReference type="Pfam" id="PF01943">
    <property type="entry name" value="Polysacc_synt"/>
    <property type="match status" value="1"/>
</dbReference>
<evidence type="ECO:0000313" key="8">
    <source>
        <dbReference type="Proteomes" id="UP000325743"/>
    </source>
</evidence>
<dbReference type="AlphaFoldDB" id="A0A5P3VFB0"/>
<dbReference type="RefSeq" id="WP_151070153.1">
    <property type="nucleotide sequence ID" value="NZ_CP032518.1"/>
</dbReference>
<keyword evidence="3 6" id="KW-0812">Transmembrane</keyword>
<feature type="transmembrane region" description="Helical" evidence="6">
    <location>
        <begin position="248"/>
        <end position="264"/>
    </location>
</feature>
<feature type="transmembrane region" description="Helical" evidence="6">
    <location>
        <begin position="180"/>
        <end position="198"/>
    </location>
</feature>
<comment type="subcellular location">
    <subcellularLocation>
        <location evidence="1">Cell membrane</location>
        <topology evidence="1">Multi-pass membrane protein</topology>
    </subcellularLocation>
</comment>
<sequence>MRASHIFWNLLGLSLPLLIAALTVPHLLHALGTQRFGLLTLAWALIGYATALDFGVGRAATQRISALRAGTAEEQRRIPDVLGSAIRITLVTGGAGAVLVWLALACGAYTLLRAEDVPSMEIGWSMALLALALPLQALSAAYRGVNEAYLNFRGISVMRILLGAANFGVPYLIALFTPKLYWLVMSLLLSRALAAWAYRALAHRCLERAQANSVVTWSLDEARGLMRFGGWYTLSSVLNPLVASADRFYISSTISAAAAAIYVIPYEMAAQSLIVVGAITTVTFPYLSQRRVNDPAGAIRAFYLLLLLSLAGMAVVSTGFWLLGDTVLTLWLGSALPEQSHEVIRVLGLGLLPFTVGTMYVALLHASGDTALTAKLNVVEFPLFLLLAYVLIRRFGILGAAYAWVLRISIDAMLLAIIAETRRRAPALRLWARRTS</sequence>
<organism evidence="7 8">
    <name type="scientific">Cupriavidus oxalaticus</name>
    <dbReference type="NCBI Taxonomy" id="96344"/>
    <lineage>
        <taxon>Bacteria</taxon>
        <taxon>Pseudomonadati</taxon>
        <taxon>Pseudomonadota</taxon>
        <taxon>Betaproteobacteria</taxon>
        <taxon>Burkholderiales</taxon>
        <taxon>Burkholderiaceae</taxon>
        <taxon>Cupriavidus</taxon>
    </lineage>
</organism>
<evidence type="ECO:0000313" key="7">
    <source>
        <dbReference type="EMBL" id="QEZ44073.1"/>
    </source>
</evidence>
<feature type="transmembrane region" description="Helical" evidence="6">
    <location>
        <begin position="301"/>
        <end position="323"/>
    </location>
</feature>
<gene>
    <name evidence="7" type="ORF">D2917_07370</name>
</gene>
<feature type="transmembrane region" description="Helical" evidence="6">
    <location>
        <begin position="343"/>
        <end position="364"/>
    </location>
</feature>
<evidence type="ECO:0000256" key="3">
    <source>
        <dbReference type="ARBA" id="ARBA00022692"/>
    </source>
</evidence>
<evidence type="ECO:0000256" key="1">
    <source>
        <dbReference type="ARBA" id="ARBA00004651"/>
    </source>
</evidence>
<feature type="transmembrane region" description="Helical" evidence="6">
    <location>
        <begin position="81"/>
        <end position="104"/>
    </location>
</feature>
<feature type="transmembrane region" description="Helical" evidence="6">
    <location>
        <begin position="270"/>
        <end position="289"/>
    </location>
</feature>
<evidence type="ECO:0000256" key="2">
    <source>
        <dbReference type="ARBA" id="ARBA00022475"/>
    </source>
</evidence>
<dbReference type="InterPro" id="IPR002797">
    <property type="entry name" value="Polysacc_synth"/>
</dbReference>
<feature type="transmembrane region" description="Helical" evidence="6">
    <location>
        <begin position="40"/>
        <end position="60"/>
    </location>
</feature>
<proteinExistence type="predicted"/>
<keyword evidence="2" id="KW-1003">Cell membrane</keyword>
<accession>A0A5P3VFB0</accession>
<evidence type="ECO:0000256" key="5">
    <source>
        <dbReference type="ARBA" id="ARBA00023136"/>
    </source>
</evidence>
<dbReference type="PANTHER" id="PTHR30250:SF26">
    <property type="entry name" value="PSMA PROTEIN"/>
    <property type="match status" value="1"/>
</dbReference>
<keyword evidence="5 6" id="KW-0472">Membrane</keyword>
<feature type="transmembrane region" description="Helical" evidence="6">
    <location>
        <begin position="376"/>
        <end position="395"/>
    </location>
</feature>